<dbReference type="InterPro" id="IPR047216">
    <property type="entry name" value="Endonuclease_DUF559_bact"/>
</dbReference>
<dbReference type="PANTHER" id="PTHR38590">
    <property type="entry name" value="BLL0828 PROTEIN"/>
    <property type="match status" value="1"/>
</dbReference>
<dbReference type="Pfam" id="PF04480">
    <property type="entry name" value="DUF559"/>
    <property type="match status" value="1"/>
</dbReference>
<gene>
    <name evidence="2" type="ORF">CP98_01115</name>
</gene>
<evidence type="ECO:0000313" key="3">
    <source>
        <dbReference type="Proteomes" id="UP000028534"/>
    </source>
</evidence>
<comment type="caution">
    <text evidence="2">The sequence shown here is derived from an EMBL/GenBank/DDBJ whole genome shotgun (WGS) entry which is preliminary data.</text>
</comment>
<dbReference type="eggNOG" id="COG2852">
    <property type="taxonomic scope" value="Bacteria"/>
</dbReference>
<evidence type="ECO:0000313" key="2">
    <source>
        <dbReference type="EMBL" id="KEZ20393.1"/>
    </source>
</evidence>
<name>A0A084ER01_SPHYA</name>
<evidence type="ECO:0000259" key="1">
    <source>
        <dbReference type="Pfam" id="PF04480"/>
    </source>
</evidence>
<reference evidence="2 3" key="1">
    <citation type="submission" date="2014-03" db="EMBL/GenBank/DDBJ databases">
        <title>Genome sequence of Sphingobium yanoikuyae B1.</title>
        <authorList>
            <person name="Gan H.M."/>
            <person name="Gan H.Y."/>
            <person name="Savka M.A."/>
        </authorList>
    </citation>
    <scope>NUCLEOTIDE SEQUENCE [LARGE SCALE GENOMIC DNA]</scope>
    <source>
        <strain evidence="2 3">B1</strain>
    </source>
</reference>
<dbReference type="AlphaFoldDB" id="A0A084ER01"/>
<dbReference type="InterPro" id="IPR007569">
    <property type="entry name" value="DUF559"/>
</dbReference>
<organism evidence="2 3">
    <name type="scientific">Sphingobium yanoikuyae</name>
    <name type="common">Sphingomonas yanoikuyae</name>
    <dbReference type="NCBI Taxonomy" id="13690"/>
    <lineage>
        <taxon>Bacteria</taxon>
        <taxon>Pseudomonadati</taxon>
        <taxon>Pseudomonadota</taxon>
        <taxon>Alphaproteobacteria</taxon>
        <taxon>Sphingomonadales</taxon>
        <taxon>Sphingomonadaceae</taxon>
        <taxon>Sphingobium</taxon>
    </lineage>
</organism>
<dbReference type="Proteomes" id="UP000028534">
    <property type="component" value="Unassembled WGS sequence"/>
</dbReference>
<protein>
    <recommendedName>
        <fullName evidence="1">DUF559 domain-containing protein</fullName>
    </recommendedName>
</protein>
<dbReference type="Gene3D" id="3.40.960.10">
    <property type="entry name" value="VSR Endonuclease"/>
    <property type="match status" value="1"/>
</dbReference>
<dbReference type="SUPFAM" id="SSF52980">
    <property type="entry name" value="Restriction endonuclease-like"/>
    <property type="match status" value="1"/>
</dbReference>
<dbReference type="EMBL" id="JGVR01000004">
    <property type="protein sequence ID" value="KEZ20393.1"/>
    <property type="molecule type" value="Genomic_DNA"/>
</dbReference>
<proteinExistence type="predicted"/>
<dbReference type="InterPro" id="IPR011335">
    <property type="entry name" value="Restrct_endonuc-II-like"/>
</dbReference>
<accession>A0A084ER01</accession>
<feature type="domain" description="DUF559" evidence="1">
    <location>
        <begin position="12"/>
        <end position="117"/>
    </location>
</feature>
<sequence length="143" mass="15951">MLRDWAPKAGKRATRTARQLRRTMSLPEILIWQALRQRPGGLKFRRQHPSGAYILDYYCIDARLAIEIDESGHDDGARLHHDAARDAWFAAAGIATLRIAARDVLNDLDAVMTGIVAEAHARLPLHHPAAPGRPPPRDKLGEE</sequence>
<dbReference type="PANTHER" id="PTHR38590:SF1">
    <property type="entry name" value="BLL0828 PROTEIN"/>
    <property type="match status" value="1"/>
</dbReference>
<dbReference type="PATRIC" id="fig|13690.10.peg.1155"/>